<keyword evidence="4" id="KW-0472">Membrane</keyword>
<reference evidence="7 8" key="1">
    <citation type="journal article" date="2016" name="PLoS ONE">
        <title>Sequence Assembly of Yarrowia lipolytica Strain W29/CLIB89 Shows Transposable Element Diversity.</title>
        <authorList>
            <person name="Magnan C."/>
            <person name="Yu J."/>
            <person name="Chang I."/>
            <person name="Jahn E."/>
            <person name="Kanomata Y."/>
            <person name="Wu J."/>
            <person name="Zeller M."/>
            <person name="Oakes M."/>
            <person name="Baldi P."/>
            <person name="Sandmeyer S."/>
        </authorList>
    </citation>
    <scope>NUCLEOTIDE SEQUENCE [LARGE SCALE GENOMIC DNA]</scope>
    <source>
        <strain evidence="8">CLIB89(W29)</strain>
    </source>
</reference>
<dbReference type="GeneID" id="2907030"/>
<evidence type="ECO:0000256" key="3">
    <source>
        <dbReference type="SAM" id="MobiDB-lite"/>
    </source>
</evidence>
<dbReference type="eggNOG" id="KOG4372">
    <property type="taxonomic scope" value="Eukaryota"/>
</dbReference>
<feature type="chain" id="PRO_5030026659" description="DUF676 domain-containing protein" evidence="5">
    <location>
        <begin position="18"/>
        <end position="479"/>
    </location>
</feature>
<dbReference type="InterPro" id="IPR029058">
    <property type="entry name" value="AB_hydrolase_fold"/>
</dbReference>
<dbReference type="SUPFAM" id="SSF53474">
    <property type="entry name" value="alpha/beta-Hydrolases"/>
    <property type="match status" value="1"/>
</dbReference>
<evidence type="ECO:0000256" key="1">
    <source>
        <dbReference type="ARBA" id="ARBA00007920"/>
    </source>
</evidence>
<keyword evidence="2" id="KW-0443">Lipid metabolism</keyword>
<sequence>MHLFVLIHGLWGSATHMAAVKEVLDTTYGVKAGGDMVAYATQSNHGTLTYDGVQVCARRCYLEIKEVIRRYADDEGVTFDRISILGYSLGGLIARYLCGIFLDEGFFDKVKPVLFSTIATPHLGSKFHRTDKRWFSWMNTLGSTYLGNTGRDLFLKDPTLADMSNPSSSAYKALEMFDNRVLLANCRNDRTVHFPTAFITAANPFANLRWLDLKFHEVKLQEPVVDSYGWSHSPRIIDFKRTTKRSLPFPVYHEHIRQKLIFWSFAATVGPLAITAVLIASMFFTNNSNHRVSKFLREGDKALMGEILESIKMETFDEEWLNEGDERKVGGKGEKTENTDKQSSPVSKTDASKVEEEADVMAAGITEAAVEDVILGDDLNNTDTPALSETKVVGLGEAMEAARHTGDRGLLANWANNAPFSEDVLSMIENMDKLGWEKYAVYITVIHSHAAIVARRGLTQQGQGAATLRLFSEIIRSKI</sequence>
<dbReference type="Proteomes" id="UP000182444">
    <property type="component" value="Chromosome 1B"/>
</dbReference>
<evidence type="ECO:0000256" key="2">
    <source>
        <dbReference type="ARBA" id="ARBA00022963"/>
    </source>
</evidence>
<evidence type="ECO:0000313" key="7">
    <source>
        <dbReference type="EMBL" id="AOW01679.1"/>
    </source>
</evidence>
<dbReference type="Pfam" id="PF05057">
    <property type="entry name" value="DUF676"/>
    <property type="match status" value="1"/>
</dbReference>
<feature type="domain" description="DUF676" evidence="6">
    <location>
        <begin position="1"/>
        <end position="196"/>
    </location>
</feature>
<keyword evidence="2" id="KW-0442">Lipid degradation</keyword>
<organism evidence="7 8">
    <name type="scientific">Yarrowia lipolytica</name>
    <name type="common">Candida lipolytica</name>
    <dbReference type="NCBI Taxonomy" id="4952"/>
    <lineage>
        <taxon>Eukaryota</taxon>
        <taxon>Fungi</taxon>
        <taxon>Dikarya</taxon>
        <taxon>Ascomycota</taxon>
        <taxon>Saccharomycotina</taxon>
        <taxon>Dipodascomycetes</taxon>
        <taxon>Dipodascales</taxon>
        <taxon>Dipodascales incertae sedis</taxon>
        <taxon>Yarrowia</taxon>
    </lineage>
</organism>
<dbReference type="AlphaFoldDB" id="A0A1D8N7U9"/>
<dbReference type="VEuPathDB" id="FungiDB:YALI1_B18687g"/>
<protein>
    <recommendedName>
        <fullName evidence="6">DUF676 domain-containing protein</fullName>
    </recommendedName>
</protein>
<dbReference type="EMBL" id="CP017554">
    <property type="protein sequence ID" value="AOW01679.1"/>
    <property type="molecule type" value="Genomic_DNA"/>
</dbReference>
<proteinExistence type="inferred from homology"/>
<accession>A0A1D8N7U9</accession>
<keyword evidence="5" id="KW-0732">Signal</keyword>
<dbReference type="GO" id="GO:0047372">
    <property type="term" value="F:monoacylglycerol lipase activity"/>
    <property type="evidence" value="ECO:0007669"/>
    <property type="project" value="TreeGrafter"/>
</dbReference>
<evidence type="ECO:0000259" key="6">
    <source>
        <dbReference type="Pfam" id="PF05057"/>
    </source>
</evidence>
<evidence type="ECO:0000313" key="8">
    <source>
        <dbReference type="Proteomes" id="UP000182444"/>
    </source>
</evidence>
<dbReference type="InterPro" id="IPR007751">
    <property type="entry name" value="DUF676_lipase-like"/>
</dbReference>
<feature type="signal peptide" evidence="5">
    <location>
        <begin position="1"/>
        <end position="17"/>
    </location>
</feature>
<dbReference type="RefSeq" id="XP_500869.3">
    <property type="nucleotide sequence ID" value="XM_500869.3"/>
</dbReference>
<dbReference type="GO" id="GO:0016042">
    <property type="term" value="P:lipid catabolic process"/>
    <property type="evidence" value="ECO:0007669"/>
    <property type="project" value="UniProtKB-KW"/>
</dbReference>
<dbReference type="VEuPathDB" id="FungiDB:YALI0_B14124g"/>
<dbReference type="KEGG" id="yli:2907030"/>
<gene>
    <name evidence="7" type="ORF">YALI1_B18687g</name>
</gene>
<dbReference type="InterPro" id="IPR044294">
    <property type="entry name" value="Lipase-like"/>
</dbReference>
<dbReference type="PANTHER" id="PTHR12482">
    <property type="entry name" value="LIPASE ROG1-RELATED-RELATED"/>
    <property type="match status" value="1"/>
</dbReference>
<keyword evidence="4" id="KW-0812">Transmembrane</keyword>
<evidence type="ECO:0000256" key="4">
    <source>
        <dbReference type="SAM" id="Phobius"/>
    </source>
</evidence>
<evidence type="ECO:0000256" key="5">
    <source>
        <dbReference type="SAM" id="SignalP"/>
    </source>
</evidence>
<feature type="transmembrane region" description="Helical" evidence="4">
    <location>
        <begin position="260"/>
        <end position="284"/>
    </location>
</feature>
<feature type="compositionally biased region" description="Basic and acidic residues" evidence="3">
    <location>
        <begin position="324"/>
        <end position="340"/>
    </location>
</feature>
<feature type="region of interest" description="Disordered" evidence="3">
    <location>
        <begin position="322"/>
        <end position="353"/>
    </location>
</feature>
<dbReference type="PANTHER" id="PTHR12482:SF62">
    <property type="entry name" value="LIPASE ROG1-RELATED"/>
    <property type="match status" value="1"/>
</dbReference>
<dbReference type="Gene3D" id="3.40.50.1820">
    <property type="entry name" value="alpha/beta hydrolase"/>
    <property type="match status" value="1"/>
</dbReference>
<comment type="similarity">
    <text evidence="1">Belongs to the putative lipase ROG1 family.</text>
</comment>
<name>A0A1D8N7U9_YARLL</name>
<keyword evidence="4" id="KW-1133">Transmembrane helix</keyword>